<dbReference type="PROSITE" id="PS00022">
    <property type="entry name" value="EGF_1"/>
    <property type="match status" value="3"/>
</dbReference>
<feature type="transmembrane region" description="Helical" evidence="3">
    <location>
        <begin position="179"/>
        <end position="199"/>
    </location>
</feature>
<keyword evidence="1" id="KW-1015">Disulfide bond</keyword>
<evidence type="ECO:0000313" key="7">
    <source>
        <dbReference type="Proteomes" id="UP001295423"/>
    </source>
</evidence>
<comment type="caution">
    <text evidence="6">The sequence shown here is derived from an EMBL/GenBank/DDBJ whole genome shotgun (WGS) entry which is preliminary data.</text>
</comment>
<dbReference type="PROSITE" id="PS50026">
    <property type="entry name" value="EGF_3"/>
    <property type="match status" value="2"/>
</dbReference>
<evidence type="ECO:0000256" key="1">
    <source>
        <dbReference type="PROSITE-ProRule" id="PRU00076"/>
    </source>
</evidence>
<feature type="signal peptide" evidence="4">
    <location>
        <begin position="1"/>
        <end position="25"/>
    </location>
</feature>
<keyword evidence="7" id="KW-1185">Reference proteome</keyword>
<feature type="disulfide bond" evidence="1">
    <location>
        <begin position="155"/>
        <end position="164"/>
    </location>
</feature>
<protein>
    <recommendedName>
        <fullName evidence="5">EGF-like domain-containing protein</fullName>
    </recommendedName>
</protein>
<dbReference type="PANTHER" id="PTHR24044">
    <property type="entry name" value="NOTCH LIGAND FAMILY MEMBER"/>
    <property type="match status" value="1"/>
</dbReference>
<feature type="domain" description="EGF-like" evidence="5">
    <location>
        <begin position="127"/>
        <end position="165"/>
    </location>
</feature>
<comment type="caution">
    <text evidence="1">Lacks conserved residue(s) required for the propagation of feature annotation.</text>
</comment>
<sequence length="294" mass="32079">MKKSHLSSIAKSILLVTMAASSTTASDDDQTHVNHDLCSDDDHCLNGGSCQEGNSVVPHRHCLCGPGFSGPTCERFCPLDCKNGSYCHEAPTGGASGLLIDEGRIYDPEDYSCKCFGHFTGALCEIPYKGCGDSERCYNGGECVAGDDMRHHCKCKKGYIGDSCETRTSIVIKEESNTALEAVLVSLVIFLTVALAYLLKRKRINKLTPDFVEVQRLALEHKMAEMPHASFDDQSTIHFENQLSGLKRTSVFDDVRKTLWGDQNNTSHKNPRAGPYDDESSASSGSSFGDVHII</sequence>
<evidence type="ECO:0000259" key="5">
    <source>
        <dbReference type="PROSITE" id="PS50026"/>
    </source>
</evidence>
<feature type="disulfide bond" evidence="1">
    <location>
        <begin position="64"/>
        <end position="73"/>
    </location>
</feature>
<dbReference type="PROSITE" id="PS01186">
    <property type="entry name" value="EGF_2"/>
    <property type="match status" value="1"/>
</dbReference>
<keyword evidence="4" id="KW-0732">Signal</keyword>
<dbReference type="Proteomes" id="UP001295423">
    <property type="component" value="Unassembled WGS sequence"/>
</dbReference>
<evidence type="ECO:0000256" key="3">
    <source>
        <dbReference type="SAM" id="Phobius"/>
    </source>
</evidence>
<feature type="region of interest" description="Disordered" evidence="2">
    <location>
        <begin position="262"/>
        <end position="294"/>
    </location>
</feature>
<dbReference type="EMBL" id="CAKOGP040002313">
    <property type="protein sequence ID" value="CAJ1966907.1"/>
    <property type="molecule type" value="Genomic_DNA"/>
</dbReference>
<evidence type="ECO:0000256" key="2">
    <source>
        <dbReference type="SAM" id="MobiDB-lite"/>
    </source>
</evidence>
<reference evidence="6" key="1">
    <citation type="submission" date="2023-08" db="EMBL/GenBank/DDBJ databases">
        <authorList>
            <person name="Audoor S."/>
            <person name="Bilcke G."/>
        </authorList>
    </citation>
    <scope>NUCLEOTIDE SEQUENCE</scope>
</reference>
<keyword evidence="3" id="KW-0812">Transmembrane</keyword>
<dbReference type="AlphaFoldDB" id="A0AAD2GAR9"/>
<dbReference type="PANTHER" id="PTHR24044:SF420">
    <property type="entry name" value="DELTA AND NOTCH-LIKE EPIDERMAL GROWTH FACTOR-RELATED RECEPTOR ISOFORM X1"/>
    <property type="match status" value="1"/>
</dbReference>
<proteinExistence type="predicted"/>
<keyword evidence="1" id="KW-0245">EGF-like domain</keyword>
<dbReference type="InterPro" id="IPR000742">
    <property type="entry name" value="EGF"/>
</dbReference>
<gene>
    <name evidence="6" type="ORF">CYCCA115_LOCUS22493</name>
</gene>
<dbReference type="Gene3D" id="2.10.25.10">
    <property type="entry name" value="Laminin"/>
    <property type="match status" value="2"/>
</dbReference>
<name>A0AAD2GAR9_9STRA</name>
<feature type="chain" id="PRO_5042277506" description="EGF-like domain-containing protein" evidence="4">
    <location>
        <begin position="26"/>
        <end position="294"/>
    </location>
</feature>
<dbReference type="GO" id="GO:0005112">
    <property type="term" value="F:Notch binding"/>
    <property type="evidence" value="ECO:0007669"/>
    <property type="project" value="TreeGrafter"/>
</dbReference>
<dbReference type="CDD" id="cd00054">
    <property type="entry name" value="EGF_CA"/>
    <property type="match status" value="2"/>
</dbReference>
<dbReference type="SUPFAM" id="SSF57196">
    <property type="entry name" value="EGF/Laminin"/>
    <property type="match status" value="2"/>
</dbReference>
<dbReference type="SMART" id="SM00181">
    <property type="entry name" value="EGF"/>
    <property type="match status" value="3"/>
</dbReference>
<accession>A0AAD2GAR9</accession>
<evidence type="ECO:0000256" key="4">
    <source>
        <dbReference type="SAM" id="SignalP"/>
    </source>
</evidence>
<feature type="domain" description="EGF-like" evidence="5">
    <location>
        <begin position="34"/>
        <end position="74"/>
    </location>
</feature>
<organism evidence="6 7">
    <name type="scientific">Cylindrotheca closterium</name>
    <dbReference type="NCBI Taxonomy" id="2856"/>
    <lineage>
        <taxon>Eukaryota</taxon>
        <taxon>Sar</taxon>
        <taxon>Stramenopiles</taxon>
        <taxon>Ochrophyta</taxon>
        <taxon>Bacillariophyta</taxon>
        <taxon>Bacillariophyceae</taxon>
        <taxon>Bacillariophycidae</taxon>
        <taxon>Bacillariales</taxon>
        <taxon>Bacillariaceae</taxon>
        <taxon>Cylindrotheca</taxon>
    </lineage>
</organism>
<evidence type="ECO:0000313" key="6">
    <source>
        <dbReference type="EMBL" id="CAJ1966907.1"/>
    </source>
</evidence>
<dbReference type="InterPro" id="IPR050906">
    <property type="entry name" value="Notch_signaling"/>
</dbReference>
<keyword evidence="3" id="KW-0472">Membrane</keyword>
<keyword evidence="3" id="KW-1133">Transmembrane helix</keyword>